<proteinExistence type="predicted"/>
<feature type="domain" description="AbiEi antitoxin N-terminal" evidence="1">
    <location>
        <begin position="12"/>
        <end position="56"/>
    </location>
</feature>
<accession>A0ABU0TWG2</accession>
<gene>
    <name evidence="2" type="ORF">QE412_002574</name>
</gene>
<organism evidence="2 3">
    <name type="scientific">Microbacterium trichothecenolyticum</name>
    <name type="common">Aureobacterium trichothecenolyticum</name>
    <dbReference type="NCBI Taxonomy" id="69370"/>
    <lineage>
        <taxon>Bacteria</taxon>
        <taxon>Bacillati</taxon>
        <taxon>Actinomycetota</taxon>
        <taxon>Actinomycetes</taxon>
        <taxon>Micrococcales</taxon>
        <taxon>Microbacteriaceae</taxon>
        <taxon>Microbacterium</taxon>
    </lineage>
</organism>
<evidence type="ECO:0000259" key="1">
    <source>
        <dbReference type="Pfam" id="PF13338"/>
    </source>
</evidence>
<protein>
    <recommendedName>
        <fullName evidence="1">AbiEi antitoxin N-terminal domain-containing protein</fullName>
    </recommendedName>
</protein>
<name>A0ABU0TWG2_MICTR</name>
<reference evidence="2 3" key="1">
    <citation type="submission" date="2023-07" db="EMBL/GenBank/DDBJ databases">
        <title>Functional and genomic diversity of the sorghum phyllosphere microbiome.</title>
        <authorList>
            <person name="Shade A."/>
        </authorList>
    </citation>
    <scope>NUCLEOTIDE SEQUENCE [LARGE SCALE GENOMIC DNA]</scope>
    <source>
        <strain evidence="2 3">SORGH_AS_1207</strain>
    </source>
</reference>
<dbReference type="Proteomes" id="UP001226691">
    <property type="component" value="Unassembled WGS sequence"/>
</dbReference>
<dbReference type="EMBL" id="JAUTBF010000001">
    <property type="protein sequence ID" value="MDQ1124001.1"/>
    <property type="molecule type" value="Genomic_DNA"/>
</dbReference>
<sequence length="255" mass="26827">MRAVDALEALELAGSTQRGLVTTAQAREAGLSGVDLTRLADAGKLLRVRHGVYVLPSAGSDRLQDLRAAWLAASANGEVVVSRASASAVHGLGDLVPAAHEFTAAVRRQSTLPDVRFHRAALEDVDVTVVDGLPVTTVVRTVGDLVASSLDSDQLARVLSDAVERPGVDVEALVTVLTPYAARYGFDSGRAMLAEVAPGYLAATLRSVVDEAVMLSSQFRQQALDLLEEPGGANALLALFHDRLARGDSPVRKDT</sequence>
<dbReference type="Pfam" id="PF13338">
    <property type="entry name" value="AbiEi_4"/>
    <property type="match status" value="1"/>
</dbReference>
<keyword evidence="3" id="KW-1185">Reference proteome</keyword>
<comment type="caution">
    <text evidence="2">The sequence shown here is derived from an EMBL/GenBank/DDBJ whole genome shotgun (WGS) entry which is preliminary data.</text>
</comment>
<dbReference type="InterPro" id="IPR025159">
    <property type="entry name" value="AbiEi_N"/>
</dbReference>
<evidence type="ECO:0000313" key="3">
    <source>
        <dbReference type="Proteomes" id="UP001226691"/>
    </source>
</evidence>
<evidence type="ECO:0000313" key="2">
    <source>
        <dbReference type="EMBL" id="MDQ1124001.1"/>
    </source>
</evidence>